<organism evidence="1 2">
    <name type="scientific">Phoxinus phoxinus</name>
    <name type="common">Eurasian minnow</name>
    <dbReference type="NCBI Taxonomy" id="58324"/>
    <lineage>
        <taxon>Eukaryota</taxon>
        <taxon>Metazoa</taxon>
        <taxon>Chordata</taxon>
        <taxon>Craniata</taxon>
        <taxon>Vertebrata</taxon>
        <taxon>Euteleostomi</taxon>
        <taxon>Actinopterygii</taxon>
        <taxon>Neopterygii</taxon>
        <taxon>Teleostei</taxon>
        <taxon>Ostariophysi</taxon>
        <taxon>Cypriniformes</taxon>
        <taxon>Leuciscidae</taxon>
        <taxon>Phoxininae</taxon>
        <taxon>Phoxinus</taxon>
    </lineage>
</organism>
<proteinExistence type="predicted"/>
<protein>
    <submittedName>
        <fullName evidence="1">Uncharacterized protein</fullName>
    </submittedName>
</protein>
<gene>
    <name evidence="1" type="ORF">R3I93_016169</name>
</gene>
<name>A0AAN9CKP5_9TELE</name>
<keyword evidence="2" id="KW-1185">Reference proteome</keyword>
<sequence length="78" mass="8733">MPLTPWLFTNRLMSSFNMKGKGKKQKLPLESTKTFEAIKVAVLKWDANATEATIKLHAADHLKHAPGRGRAHRGLNIL</sequence>
<evidence type="ECO:0000313" key="1">
    <source>
        <dbReference type="EMBL" id="KAK7138967.1"/>
    </source>
</evidence>
<comment type="caution">
    <text evidence="1">The sequence shown here is derived from an EMBL/GenBank/DDBJ whole genome shotgun (WGS) entry which is preliminary data.</text>
</comment>
<accession>A0AAN9CKP5</accession>
<dbReference type="Proteomes" id="UP001364617">
    <property type="component" value="Unassembled WGS sequence"/>
</dbReference>
<dbReference type="EMBL" id="JAYKXH010000017">
    <property type="protein sequence ID" value="KAK7138967.1"/>
    <property type="molecule type" value="Genomic_DNA"/>
</dbReference>
<dbReference type="AlphaFoldDB" id="A0AAN9CKP5"/>
<evidence type="ECO:0000313" key="2">
    <source>
        <dbReference type="Proteomes" id="UP001364617"/>
    </source>
</evidence>
<reference evidence="1 2" key="1">
    <citation type="submission" date="2024-02" db="EMBL/GenBank/DDBJ databases">
        <title>Chromosome-level genome assembly of the Eurasian Minnow (Phoxinus phoxinus).</title>
        <authorList>
            <person name="Oriowo T.O."/>
            <person name="Martin S."/>
            <person name="Stange M."/>
            <person name="Chrysostomakis Y."/>
            <person name="Brown T."/>
            <person name="Winkler S."/>
            <person name="Kukowka S."/>
            <person name="Myers E.W."/>
            <person name="Bohne A."/>
        </authorList>
    </citation>
    <scope>NUCLEOTIDE SEQUENCE [LARGE SCALE GENOMIC DNA]</scope>
    <source>
        <strain evidence="1">ZFMK-TIS-60720</strain>
        <tissue evidence="1">Whole Organism</tissue>
    </source>
</reference>